<dbReference type="Proteomes" id="UP000176191">
    <property type="component" value="Unassembled WGS sequence"/>
</dbReference>
<dbReference type="EMBL" id="MFAK01000039">
    <property type="protein sequence ID" value="OGD74161.1"/>
    <property type="molecule type" value="Genomic_DNA"/>
</dbReference>
<name>A0A1F5F3A8_9BACT</name>
<gene>
    <name evidence="2" type="ORF">A2228_03160</name>
</gene>
<evidence type="ECO:0000256" key="1">
    <source>
        <dbReference type="SAM" id="Coils"/>
    </source>
</evidence>
<organism evidence="2 3">
    <name type="scientific">Candidatus Collierbacteria bacterium RIFOXYA2_FULL_46_10</name>
    <dbReference type="NCBI Taxonomy" id="1817726"/>
    <lineage>
        <taxon>Bacteria</taxon>
        <taxon>Candidatus Collieribacteriota</taxon>
    </lineage>
</organism>
<reference evidence="2 3" key="1">
    <citation type="journal article" date="2016" name="Nat. Commun.">
        <title>Thousands of microbial genomes shed light on interconnected biogeochemical processes in an aquifer system.</title>
        <authorList>
            <person name="Anantharaman K."/>
            <person name="Brown C.T."/>
            <person name="Hug L.A."/>
            <person name="Sharon I."/>
            <person name="Castelle C.J."/>
            <person name="Probst A.J."/>
            <person name="Thomas B.C."/>
            <person name="Singh A."/>
            <person name="Wilkins M.J."/>
            <person name="Karaoz U."/>
            <person name="Brodie E.L."/>
            <person name="Williams K.H."/>
            <person name="Hubbard S.S."/>
            <person name="Banfield J.F."/>
        </authorList>
    </citation>
    <scope>NUCLEOTIDE SEQUENCE [LARGE SCALE GENOMIC DNA]</scope>
</reference>
<accession>A0A1F5F3A8</accession>
<sequence>MLPERGGKGVRVNVEINFAGREGEYQKQYSVWYYPWMKESLGVGDEVLEKVITSSNVNWAAEHIFEVNYREFWLEEKNGVLYSPDYGSETLIQMADNAILIREKAGANLERAEAEKQGIIELERILAKTKIGQAVVLISPPDPNDKNMAGYNMVYIYERQGEGKIRATAIRDEVSSVRDLQVLANSLSGYPSWNEANNLDFVAKPFVTQLDFNETVREVGVTERDKIPEWVEIMSGEVARAMLSELSGGRMENVKEIFDAYQMIVKTRYELEKGGRKEFGGIDPVAIARDRELWMLAQRKFLELGGMEMIQAGGSCGRGDIGLKQEEWRDNNVMSSLMGVEERREEENYSFDHEGQCVVCKQDPRMLGPCNICEECDHKMRSQGE</sequence>
<evidence type="ECO:0000313" key="2">
    <source>
        <dbReference type="EMBL" id="OGD74161.1"/>
    </source>
</evidence>
<proteinExistence type="predicted"/>
<comment type="caution">
    <text evidence="2">The sequence shown here is derived from an EMBL/GenBank/DDBJ whole genome shotgun (WGS) entry which is preliminary data.</text>
</comment>
<protein>
    <submittedName>
        <fullName evidence="2">Uncharacterized protein</fullName>
    </submittedName>
</protein>
<keyword evidence="1" id="KW-0175">Coiled coil</keyword>
<dbReference type="AlphaFoldDB" id="A0A1F5F3A8"/>
<feature type="coiled-coil region" evidence="1">
    <location>
        <begin position="95"/>
        <end position="122"/>
    </location>
</feature>
<evidence type="ECO:0000313" key="3">
    <source>
        <dbReference type="Proteomes" id="UP000176191"/>
    </source>
</evidence>